<name>A0A8J8SZY1_HALGN</name>
<sequence>MTLAYSSPSFTTIVAVLVSKGPTESTSCLAALFSLSLCGCIDTLFLRSPVKGLSSTLIYTRVQQLRPFPIAELAPPALFVRVVETLIYPQQHAGLIQVHRFISSGCHVCPVAGAG</sequence>
<dbReference type="AlphaFoldDB" id="A0A8J8SZY1"/>
<dbReference type="Proteomes" id="UP000785679">
    <property type="component" value="Unassembled WGS sequence"/>
</dbReference>
<evidence type="ECO:0000313" key="2">
    <source>
        <dbReference type="Proteomes" id="UP000785679"/>
    </source>
</evidence>
<protein>
    <submittedName>
        <fullName evidence="1">Uncharacterized protein</fullName>
    </submittedName>
</protein>
<gene>
    <name evidence="1" type="ORF">FGO68_gene7811</name>
</gene>
<dbReference type="EMBL" id="RRYP01012470">
    <property type="protein sequence ID" value="TNV77087.1"/>
    <property type="molecule type" value="Genomic_DNA"/>
</dbReference>
<comment type="caution">
    <text evidence="1">The sequence shown here is derived from an EMBL/GenBank/DDBJ whole genome shotgun (WGS) entry which is preliminary data.</text>
</comment>
<evidence type="ECO:0000313" key="1">
    <source>
        <dbReference type="EMBL" id="TNV77087.1"/>
    </source>
</evidence>
<organism evidence="1 2">
    <name type="scientific">Halteria grandinella</name>
    <dbReference type="NCBI Taxonomy" id="5974"/>
    <lineage>
        <taxon>Eukaryota</taxon>
        <taxon>Sar</taxon>
        <taxon>Alveolata</taxon>
        <taxon>Ciliophora</taxon>
        <taxon>Intramacronucleata</taxon>
        <taxon>Spirotrichea</taxon>
        <taxon>Stichotrichia</taxon>
        <taxon>Sporadotrichida</taxon>
        <taxon>Halteriidae</taxon>
        <taxon>Halteria</taxon>
    </lineage>
</organism>
<accession>A0A8J8SZY1</accession>
<proteinExistence type="predicted"/>
<reference evidence="1" key="1">
    <citation type="submission" date="2019-06" db="EMBL/GenBank/DDBJ databases">
        <authorList>
            <person name="Zheng W."/>
        </authorList>
    </citation>
    <scope>NUCLEOTIDE SEQUENCE</scope>
    <source>
        <strain evidence="1">QDHG01</strain>
    </source>
</reference>
<keyword evidence="2" id="KW-1185">Reference proteome</keyword>